<proteinExistence type="predicted"/>
<reference evidence="2 3" key="1">
    <citation type="journal article" date="2014" name="Genome Announc.">
        <title>Draft Genome Sequence of the Haloacid-Degrading Burkholderia caribensis Strain MBA4.</title>
        <authorList>
            <person name="Pan Y."/>
            <person name="Kong K.F."/>
            <person name="Tsang J.S."/>
        </authorList>
    </citation>
    <scope>NUCLEOTIDE SEQUENCE [LARGE SCALE GENOMIC DNA]</scope>
    <source>
        <strain evidence="2 3">MBA4</strain>
    </source>
</reference>
<evidence type="ECO:0000313" key="3">
    <source>
        <dbReference type="Proteomes" id="UP000019146"/>
    </source>
</evidence>
<accession>A0A0P0RJ93</accession>
<dbReference type="Proteomes" id="UP000019146">
    <property type="component" value="Chromosome 2"/>
</dbReference>
<protein>
    <submittedName>
        <fullName evidence="2">Uncharacterized protein</fullName>
    </submittedName>
</protein>
<feature type="region of interest" description="Disordered" evidence="1">
    <location>
        <begin position="19"/>
        <end position="43"/>
    </location>
</feature>
<dbReference type="KEGG" id="bcai:K788_0000220"/>
<name>A0A0P0RJ93_9BURK</name>
<sequence length="43" mass="4656">MDMRQVVMQGVTPQQIVASPAGTRARTTRAVKPTSSTLTDRVI</sequence>
<dbReference type="AlphaFoldDB" id="A0A0P0RJ93"/>
<gene>
    <name evidence="2" type="ORF">K788_0000220</name>
</gene>
<evidence type="ECO:0000313" key="2">
    <source>
        <dbReference type="EMBL" id="ALL68759.1"/>
    </source>
</evidence>
<dbReference type="EMBL" id="CP012747">
    <property type="protein sequence ID" value="ALL68759.1"/>
    <property type="molecule type" value="Genomic_DNA"/>
</dbReference>
<feature type="compositionally biased region" description="Polar residues" evidence="1">
    <location>
        <begin position="33"/>
        <end position="43"/>
    </location>
</feature>
<organism evidence="2 3">
    <name type="scientific">Paraburkholderia caribensis MBA4</name>
    <dbReference type="NCBI Taxonomy" id="1323664"/>
    <lineage>
        <taxon>Bacteria</taxon>
        <taxon>Pseudomonadati</taxon>
        <taxon>Pseudomonadota</taxon>
        <taxon>Betaproteobacteria</taxon>
        <taxon>Burkholderiales</taxon>
        <taxon>Burkholderiaceae</taxon>
        <taxon>Paraburkholderia</taxon>
    </lineage>
</organism>
<evidence type="ECO:0000256" key="1">
    <source>
        <dbReference type="SAM" id="MobiDB-lite"/>
    </source>
</evidence>